<dbReference type="Proteomes" id="UP001272242">
    <property type="component" value="Unassembled WGS sequence"/>
</dbReference>
<accession>A0ABU5F173</accession>
<dbReference type="RefSeq" id="WP_320687693.1">
    <property type="nucleotide sequence ID" value="NZ_JAXBLV010000190.1"/>
</dbReference>
<dbReference type="EMBL" id="JAXBLV010000190">
    <property type="protein sequence ID" value="MDY3561249.1"/>
    <property type="molecule type" value="Genomic_DNA"/>
</dbReference>
<sequence>MLRSHTFALGLLLAAAAPAARADVTLIGVGTLPGDATDLSGLKGKTSDGTPHDRLGGMGSAIAYTGRGSEYLLVSDRGPKDGATDFVCRWHRMEIRVTPGTKTPVTLQLSGTTLLTNEHGQRFVGSLDAFSHRAPERNLRLDPEGARVGRDGTVYLSDEYGPGLYAFNASGKRAASLPVPAHFVAPKPGKAPADELPPKSVSGRQPNRGMEGLAIAPDGKTLFGIMQSPLIQDGALDGKNNRTGVNCRILELHLATKKSREFVYPLHDAGYGVNEILAVNDHEFLVLERDGKGGNETEFKRLYLIDLTDATDVSAVSSLPAKGLPAAVKPVKKKPFLDLLAPKYGIAGAECPEKFEGLAFGPDLPDGRRLLLVTADNDFLADKPFRVYAFAVDRAELPGFQPQQFEPQTPEKR</sequence>
<comment type="caution">
    <text evidence="4">The sequence shown here is derived from an EMBL/GenBank/DDBJ whole genome shotgun (WGS) entry which is preliminary data.</text>
</comment>
<dbReference type="InterPro" id="IPR027372">
    <property type="entry name" value="Phytase-like_dom"/>
</dbReference>
<reference evidence="5" key="1">
    <citation type="journal article" date="2023" name="Mar. Drugs">
        <title>Gemmata algarum, a Novel Planctomycete Isolated from an Algal Mat, Displays Antimicrobial Activity.</title>
        <authorList>
            <person name="Kumar G."/>
            <person name="Kallscheuer N."/>
            <person name="Kashif M."/>
            <person name="Ahamad S."/>
            <person name="Jagadeeshwari U."/>
            <person name="Pannikurungottu S."/>
            <person name="Haufschild T."/>
            <person name="Kabuu M."/>
            <person name="Sasikala C."/>
            <person name="Jogler C."/>
            <person name="Ramana C."/>
        </authorList>
    </citation>
    <scope>NUCLEOTIDE SEQUENCE [LARGE SCALE GENOMIC DNA]</scope>
    <source>
        <strain evidence="5">JC673</strain>
    </source>
</reference>
<dbReference type="Pfam" id="PF13449">
    <property type="entry name" value="Phytase-like"/>
    <property type="match status" value="1"/>
</dbReference>
<keyword evidence="5" id="KW-1185">Reference proteome</keyword>
<feature type="signal peptide" evidence="2">
    <location>
        <begin position="1"/>
        <end position="22"/>
    </location>
</feature>
<feature type="chain" id="PRO_5045844129" evidence="2">
    <location>
        <begin position="23"/>
        <end position="413"/>
    </location>
</feature>
<protein>
    <submittedName>
        <fullName evidence="4">Esterase-like activity of phytase family protein</fullName>
    </submittedName>
</protein>
<gene>
    <name evidence="4" type="ORF">R5W23_002524</name>
</gene>
<dbReference type="PANTHER" id="PTHR37957:SF1">
    <property type="entry name" value="PHYTASE-LIKE DOMAIN-CONTAINING PROTEIN"/>
    <property type="match status" value="1"/>
</dbReference>
<feature type="domain" description="Phytase-like" evidence="3">
    <location>
        <begin position="54"/>
        <end position="379"/>
    </location>
</feature>
<evidence type="ECO:0000313" key="4">
    <source>
        <dbReference type="EMBL" id="MDY3561249.1"/>
    </source>
</evidence>
<evidence type="ECO:0000313" key="5">
    <source>
        <dbReference type="Proteomes" id="UP001272242"/>
    </source>
</evidence>
<organism evidence="4 5">
    <name type="scientific">Gemmata algarum</name>
    <dbReference type="NCBI Taxonomy" id="2975278"/>
    <lineage>
        <taxon>Bacteria</taxon>
        <taxon>Pseudomonadati</taxon>
        <taxon>Planctomycetota</taxon>
        <taxon>Planctomycetia</taxon>
        <taxon>Gemmatales</taxon>
        <taxon>Gemmataceae</taxon>
        <taxon>Gemmata</taxon>
    </lineage>
</organism>
<feature type="region of interest" description="Disordered" evidence="1">
    <location>
        <begin position="38"/>
        <end position="57"/>
    </location>
</feature>
<evidence type="ECO:0000256" key="2">
    <source>
        <dbReference type="SAM" id="SignalP"/>
    </source>
</evidence>
<evidence type="ECO:0000259" key="3">
    <source>
        <dbReference type="Pfam" id="PF13449"/>
    </source>
</evidence>
<dbReference type="SUPFAM" id="SSF75011">
    <property type="entry name" value="3-carboxy-cis,cis-mucoante lactonizing enzyme"/>
    <property type="match status" value="1"/>
</dbReference>
<feature type="region of interest" description="Disordered" evidence="1">
    <location>
        <begin position="188"/>
        <end position="210"/>
    </location>
</feature>
<proteinExistence type="predicted"/>
<name>A0ABU5F173_9BACT</name>
<evidence type="ECO:0000256" key="1">
    <source>
        <dbReference type="SAM" id="MobiDB-lite"/>
    </source>
</evidence>
<keyword evidence="2" id="KW-0732">Signal</keyword>
<dbReference type="PANTHER" id="PTHR37957">
    <property type="entry name" value="BLR7070 PROTEIN"/>
    <property type="match status" value="1"/>
</dbReference>